<evidence type="ECO:0008006" key="3">
    <source>
        <dbReference type="Google" id="ProtNLM"/>
    </source>
</evidence>
<dbReference type="RefSeq" id="WP_109230027.1">
    <property type="nucleotide sequence ID" value="NZ_PYHR01000002.1"/>
</dbReference>
<evidence type="ECO:0000313" key="2">
    <source>
        <dbReference type="Proteomes" id="UP000245166"/>
    </source>
</evidence>
<evidence type="ECO:0000313" key="1">
    <source>
        <dbReference type="EMBL" id="PWD51647.1"/>
    </source>
</evidence>
<keyword evidence="2" id="KW-1185">Reference proteome</keyword>
<gene>
    <name evidence="1" type="ORF">C8046_14330</name>
</gene>
<dbReference type="OrthoDB" id="3781094at2"/>
<comment type="caution">
    <text evidence="1">The sequence shown here is derived from an EMBL/GenBank/DDBJ whole genome shotgun (WGS) entry which is preliminary data.</text>
</comment>
<dbReference type="Gene3D" id="2.50.20.20">
    <property type="match status" value="1"/>
</dbReference>
<dbReference type="InterPro" id="IPR029046">
    <property type="entry name" value="LolA/LolB/LppX"/>
</dbReference>
<sequence length="258" mass="27469">MGHLHRRSAAAATAVLAVATILAGCTSLPIRGLTVAAPLASDFAPRLERALEHPGPVMVMSAFDMPGYTLTTFGHVDPSTSPHQVSVSASVTEDDTITEVEIRVVDGEVWVNLAETSQDRFLLASEETTAITGDPALLTLGIDPLVELRAFPGALVSAERAGTDAINGERLDRYEVTLDLARLQPVHYGSDPSAVGEIDYEVWFDGDDHVRKVSGELVDGIRSNSFTLSNWGVGTTFEVPSEDERISLAELTGAIDGV</sequence>
<dbReference type="Proteomes" id="UP000245166">
    <property type="component" value="Unassembled WGS sequence"/>
</dbReference>
<dbReference type="PROSITE" id="PS51257">
    <property type="entry name" value="PROKAR_LIPOPROTEIN"/>
    <property type="match status" value="1"/>
</dbReference>
<accession>A0A2U1ZXD0</accession>
<organism evidence="1 2">
    <name type="scientific">Serinibacter arcticus</name>
    <dbReference type="NCBI Taxonomy" id="1655435"/>
    <lineage>
        <taxon>Bacteria</taxon>
        <taxon>Bacillati</taxon>
        <taxon>Actinomycetota</taxon>
        <taxon>Actinomycetes</taxon>
        <taxon>Micrococcales</taxon>
        <taxon>Beutenbergiaceae</taxon>
        <taxon>Serinibacter</taxon>
    </lineage>
</organism>
<protein>
    <recommendedName>
        <fullName evidence="3">LppX_LprAFG lipoprotein</fullName>
    </recommendedName>
</protein>
<dbReference type="SUPFAM" id="SSF89392">
    <property type="entry name" value="Prokaryotic lipoproteins and lipoprotein localization factors"/>
    <property type="match status" value="1"/>
</dbReference>
<dbReference type="EMBL" id="PYHR01000002">
    <property type="protein sequence ID" value="PWD51647.1"/>
    <property type="molecule type" value="Genomic_DNA"/>
</dbReference>
<reference evidence="1 2" key="1">
    <citation type="submission" date="2018-03" db="EMBL/GenBank/DDBJ databases">
        <title>Genome assembly of novel Miniimonas species PCH200.</title>
        <authorList>
            <person name="Thakur V."/>
            <person name="Kumar V."/>
            <person name="Singh D."/>
        </authorList>
    </citation>
    <scope>NUCLEOTIDE SEQUENCE [LARGE SCALE GENOMIC DNA]</scope>
    <source>
        <strain evidence="1 2">PCH200</strain>
    </source>
</reference>
<name>A0A2U1ZXD0_9MICO</name>
<proteinExistence type="predicted"/>
<dbReference type="AlphaFoldDB" id="A0A2U1ZXD0"/>